<dbReference type="HOGENOM" id="CLU_006842_9_0_1"/>
<dbReference type="PANTHER" id="PTHR24260:SF136">
    <property type="entry name" value="GH08193P-RELATED"/>
    <property type="match status" value="1"/>
</dbReference>
<feature type="transmembrane region" description="Helical" evidence="2">
    <location>
        <begin position="57"/>
        <end position="79"/>
    </location>
</feature>
<proteinExistence type="predicted"/>
<evidence type="ECO:0000259" key="3">
    <source>
        <dbReference type="PROSITE" id="PS50240"/>
    </source>
</evidence>
<feature type="domain" description="Peptidase S1" evidence="3">
    <location>
        <begin position="180"/>
        <end position="422"/>
    </location>
</feature>
<dbReference type="KEGG" id="dpx:DAPPUDRAFT_225495"/>
<name>E9GQX8_DAPPU</name>
<dbReference type="Pfam" id="PF00089">
    <property type="entry name" value="Trypsin"/>
    <property type="match status" value="1"/>
</dbReference>
<dbReference type="InterPro" id="IPR043504">
    <property type="entry name" value="Peptidase_S1_PA_chymotrypsin"/>
</dbReference>
<sequence>MNNKGAASRSLLNVLNPAIKRKPSSTVNHKRRSSLSDATFCKNQGKMLVDQNGSSKMIVSFAVVTLLSFCSPASSFAFLPRVSRTDDAVIIDFDGVGYAPSHQGLYDQIDDPRFVLLPSFYPVPMTYRQQEQTPNGWIYSYGYSTPLTLEDVLPVRQSPATQCGTGPAMPATRASTSERIAGGTSAKKNAWPFIVALKKSDDSLFCSGTLISDTRVLLAAQCLEKMSLFEFSGVTVLVGMFLTNKSDVVMTRRISKIFLHRQFNAATYANDIAIIVMDAPVVLSRSVAPACLPVASTDPDQFVDQDAVILGWGGGTADATSSATITPYVNLQQAKVSIWSNGDCKGDATAGRYVTENTTCITSATGDKFTCTPVDVGGPVVILPSPGSWTVVGINSYTKDCATSGLKTRVSAYRAWINQYMTMA</sequence>
<dbReference type="STRING" id="6669.E9GQX8"/>
<evidence type="ECO:0000313" key="4">
    <source>
        <dbReference type="EMBL" id="EFX78254.1"/>
    </source>
</evidence>
<evidence type="ECO:0000256" key="1">
    <source>
        <dbReference type="ARBA" id="ARBA00023157"/>
    </source>
</evidence>
<evidence type="ECO:0000256" key="2">
    <source>
        <dbReference type="SAM" id="Phobius"/>
    </source>
</evidence>
<dbReference type="InterPro" id="IPR001254">
    <property type="entry name" value="Trypsin_dom"/>
</dbReference>
<dbReference type="InterPro" id="IPR009003">
    <property type="entry name" value="Peptidase_S1_PA"/>
</dbReference>
<keyword evidence="2" id="KW-0472">Membrane</keyword>
<dbReference type="GO" id="GO:0005615">
    <property type="term" value="C:extracellular space"/>
    <property type="evidence" value="ECO:0000318"/>
    <property type="project" value="GO_Central"/>
</dbReference>
<dbReference type="SMART" id="SM00020">
    <property type="entry name" value="Tryp_SPc"/>
    <property type="match status" value="1"/>
</dbReference>
<accession>E9GQX8</accession>
<dbReference type="PhylomeDB" id="E9GQX8"/>
<dbReference type="InParanoid" id="E9GQX8"/>
<dbReference type="SUPFAM" id="SSF50494">
    <property type="entry name" value="Trypsin-like serine proteases"/>
    <property type="match status" value="1"/>
</dbReference>
<dbReference type="Gene3D" id="2.40.10.10">
    <property type="entry name" value="Trypsin-like serine proteases"/>
    <property type="match status" value="1"/>
</dbReference>
<dbReference type="Proteomes" id="UP000000305">
    <property type="component" value="Unassembled WGS sequence"/>
</dbReference>
<gene>
    <name evidence="4" type="ORF">DAPPUDRAFT_225495</name>
</gene>
<reference evidence="4 5" key="1">
    <citation type="journal article" date="2011" name="Science">
        <title>The ecoresponsive genome of Daphnia pulex.</title>
        <authorList>
            <person name="Colbourne J.K."/>
            <person name="Pfrender M.E."/>
            <person name="Gilbert D."/>
            <person name="Thomas W.K."/>
            <person name="Tucker A."/>
            <person name="Oakley T.H."/>
            <person name="Tokishita S."/>
            <person name="Aerts A."/>
            <person name="Arnold G.J."/>
            <person name="Basu M.K."/>
            <person name="Bauer D.J."/>
            <person name="Caceres C.E."/>
            <person name="Carmel L."/>
            <person name="Casola C."/>
            <person name="Choi J.H."/>
            <person name="Detter J.C."/>
            <person name="Dong Q."/>
            <person name="Dusheyko S."/>
            <person name="Eads B.D."/>
            <person name="Frohlich T."/>
            <person name="Geiler-Samerotte K.A."/>
            <person name="Gerlach D."/>
            <person name="Hatcher P."/>
            <person name="Jogdeo S."/>
            <person name="Krijgsveld J."/>
            <person name="Kriventseva E.V."/>
            <person name="Kultz D."/>
            <person name="Laforsch C."/>
            <person name="Lindquist E."/>
            <person name="Lopez J."/>
            <person name="Manak J.R."/>
            <person name="Muller J."/>
            <person name="Pangilinan J."/>
            <person name="Patwardhan R.P."/>
            <person name="Pitluck S."/>
            <person name="Pritham E.J."/>
            <person name="Rechtsteiner A."/>
            <person name="Rho M."/>
            <person name="Rogozin I.B."/>
            <person name="Sakarya O."/>
            <person name="Salamov A."/>
            <person name="Schaack S."/>
            <person name="Shapiro H."/>
            <person name="Shiga Y."/>
            <person name="Skalitzky C."/>
            <person name="Smith Z."/>
            <person name="Souvorov A."/>
            <person name="Sung W."/>
            <person name="Tang Z."/>
            <person name="Tsuchiya D."/>
            <person name="Tu H."/>
            <person name="Vos H."/>
            <person name="Wang M."/>
            <person name="Wolf Y.I."/>
            <person name="Yamagata H."/>
            <person name="Yamada T."/>
            <person name="Ye Y."/>
            <person name="Shaw J.R."/>
            <person name="Andrews J."/>
            <person name="Crease T.J."/>
            <person name="Tang H."/>
            <person name="Lucas S.M."/>
            <person name="Robertson H.M."/>
            <person name="Bork P."/>
            <person name="Koonin E.V."/>
            <person name="Zdobnov E.M."/>
            <person name="Grigoriev I.V."/>
            <person name="Lynch M."/>
            <person name="Boore J.L."/>
        </authorList>
    </citation>
    <scope>NUCLEOTIDE SEQUENCE [LARGE SCALE GENOMIC DNA]</scope>
</reference>
<dbReference type="FunFam" id="2.40.10.10:FF:000068">
    <property type="entry name" value="transmembrane protease serine 2"/>
    <property type="match status" value="1"/>
</dbReference>
<dbReference type="GO" id="GO:0006508">
    <property type="term" value="P:proteolysis"/>
    <property type="evidence" value="ECO:0007669"/>
    <property type="project" value="InterPro"/>
</dbReference>
<protein>
    <recommendedName>
        <fullName evidence="3">Peptidase S1 domain-containing protein</fullName>
    </recommendedName>
</protein>
<keyword evidence="2" id="KW-1133">Transmembrane helix</keyword>
<dbReference type="eggNOG" id="KOG3627">
    <property type="taxonomic scope" value="Eukaryota"/>
</dbReference>
<dbReference type="GO" id="GO:0045087">
    <property type="term" value="P:innate immune response"/>
    <property type="evidence" value="ECO:0000318"/>
    <property type="project" value="GO_Central"/>
</dbReference>
<dbReference type="OrthoDB" id="6380398at2759"/>
<dbReference type="AlphaFoldDB" id="E9GQX8"/>
<evidence type="ECO:0000313" key="5">
    <source>
        <dbReference type="Proteomes" id="UP000000305"/>
    </source>
</evidence>
<keyword evidence="5" id="KW-1185">Reference proteome</keyword>
<dbReference type="EMBL" id="GL732558">
    <property type="protein sequence ID" value="EFX78254.1"/>
    <property type="molecule type" value="Genomic_DNA"/>
</dbReference>
<dbReference type="PANTHER" id="PTHR24260">
    <property type="match status" value="1"/>
</dbReference>
<dbReference type="CDD" id="cd00190">
    <property type="entry name" value="Tryp_SPc"/>
    <property type="match status" value="1"/>
</dbReference>
<organism evidence="4 5">
    <name type="scientific">Daphnia pulex</name>
    <name type="common">Water flea</name>
    <dbReference type="NCBI Taxonomy" id="6669"/>
    <lineage>
        <taxon>Eukaryota</taxon>
        <taxon>Metazoa</taxon>
        <taxon>Ecdysozoa</taxon>
        <taxon>Arthropoda</taxon>
        <taxon>Crustacea</taxon>
        <taxon>Branchiopoda</taxon>
        <taxon>Diplostraca</taxon>
        <taxon>Cladocera</taxon>
        <taxon>Anomopoda</taxon>
        <taxon>Daphniidae</taxon>
        <taxon>Daphnia</taxon>
    </lineage>
</organism>
<keyword evidence="2" id="KW-0812">Transmembrane</keyword>
<dbReference type="InterPro" id="IPR051333">
    <property type="entry name" value="CLIP_Serine_Protease"/>
</dbReference>
<keyword evidence="1" id="KW-1015">Disulfide bond</keyword>
<dbReference type="PROSITE" id="PS50240">
    <property type="entry name" value="TRYPSIN_DOM"/>
    <property type="match status" value="1"/>
</dbReference>
<dbReference type="GO" id="GO:0004252">
    <property type="term" value="F:serine-type endopeptidase activity"/>
    <property type="evidence" value="ECO:0007669"/>
    <property type="project" value="InterPro"/>
</dbReference>